<reference evidence="7 8" key="2">
    <citation type="submission" date="2018-11" db="EMBL/GenBank/DDBJ databases">
        <authorList>
            <consortium name="Pathogen Informatics"/>
        </authorList>
    </citation>
    <scope>NUCLEOTIDE SEQUENCE [LARGE SCALE GENOMIC DNA]</scope>
</reference>
<evidence type="ECO:0000256" key="1">
    <source>
        <dbReference type="ARBA" id="ARBA00004141"/>
    </source>
</evidence>
<comment type="subcellular location">
    <subcellularLocation>
        <location evidence="1">Membrane</location>
        <topology evidence="1">Multi-pass membrane protein</topology>
    </subcellularLocation>
</comment>
<dbReference type="InterPro" id="IPR013717">
    <property type="entry name" value="PIG-P"/>
</dbReference>
<dbReference type="OrthoDB" id="690928at2759"/>
<dbReference type="PANTHER" id="PTHR46346:SF1">
    <property type="entry name" value="PHOSPHATIDYLINOSITOL N-ACETYLGLUCOSAMINYLTRANSFERASE SUBUNIT P"/>
    <property type="match status" value="1"/>
</dbReference>
<dbReference type="PANTHER" id="PTHR46346">
    <property type="entry name" value="PHOSPHATIDYLINOSITOL N-ACETYLGLUCOSAMINYLTRANSFERASE SUBUNIT P"/>
    <property type="match status" value="1"/>
</dbReference>
<evidence type="ECO:0000259" key="6">
    <source>
        <dbReference type="Pfam" id="PF08510"/>
    </source>
</evidence>
<evidence type="ECO:0000313" key="9">
    <source>
        <dbReference type="WBParaSite" id="ASIM_0001658901-mRNA-1"/>
    </source>
</evidence>
<dbReference type="GO" id="GO:0016020">
    <property type="term" value="C:membrane"/>
    <property type="evidence" value="ECO:0007669"/>
    <property type="project" value="UniProtKB-SubCell"/>
</dbReference>
<evidence type="ECO:0000256" key="4">
    <source>
        <dbReference type="ARBA" id="ARBA00023136"/>
    </source>
</evidence>
<keyword evidence="8" id="KW-1185">Reference proteome</keyword>
<dbReference type="AlphaFoldDB" id="A0A0M3K6J8"/>
<keyword evidence="2 5" id="KW-0812">Transmembrane</keyword>
<evidence type="ECO:0000313" key="7">
    <source>
        <dbReference type="EMBL" id="VDK56608.1"/>
    </source>
</evidence>
<feature type="transmembrane region" description="Helical" evidence="5">
    <location>
        <begin position="25"/>
        <end position="47"/>
    </location>
</feature>
<gene>
    <name evidence="7" type="ORF">ASIM_LOCUS15996</name>
</gene>
<dbReference type="Pfam" id="PF08510">
    <property type="entry name" value="PIG-P"/>
    <property type="match status" value="1"/>
</dbReference>
<accession>A0A0M3K6J8</accession>
<evidence type="ECO:0000313" key="8">
    <source>
        <dbReference type="Proteomes" id="UP000267096"/>
    </source>
</evidence>
<keyword evidence="3 5" id="KW-1133">Transmembrane helix</keyword>
<dbReference type="GO" id="GO:0006506">
    <property type="term" value="P:GPI anchor biosynthetic process"/>
    <property type="evidence" value="ECO:0007669"/>
    <property type="project" value="TreeGrafter"/>
</dbReference>
<organism evidence="9">
    <name type="scientific">Anisakis simplex</name>
    <name type="common">Herring worm</name>
    <dbReference type="NCBI Taxonomy" id="6269"/>
    <lineage>
        <taxon>Eukaryota</taxon>
        <taxon>Metazoa</taxon>
        <taxon>Ecdysozoa</taxon>
        <taxon>Nematoda</taxon>
        <taxon>Chromadorea</taxon>
        <taxon>Rhabditida</taxon>
        <taxon>Spirurina</taxon>
        <taxon>Ascaridomorpha</taxon>
        <taxon>Ascaridoidea</taxon>
        <taxon>Anisakidae</taxon>
        <taxon>Anisakis</taxon>
        <taxon>Anisakis simplex complex</taxon>
    </lineage>
</organism>
<name>A0A0M3K6J8_ANISI</name>
<evidence type="ECO:0000256" key="3">
    <source>
        <dbReference type="ARBA" id="ARBA00022989"/>
    </source>
</evidence>
<proteinExistence type="predicted"/>
<evidence type="ECO:0000256" key="2">
    <source>
        <dbReference type="ARBA" id="ARBA00022692"/>
    </source>
</evidence>
<reference evidence="9" key="1">
    <citation type="submission" date="2017-02" db="UniProtKB">
        <authorList>
            <consortium name="WormBaseParasite"/>
        </authorList>
    </citation>
    <scope>IDENTIFICATION</scope>
</reference>
<protein>
    <submittedName>
        <fullName evidence="9">PIG-P domain-containing protein</fullName>
    </submittedName>
</protein>
<dbReference type="GO" id="GO:0005783">
    <property type="term" value="C:endoplasmic reticulum"/>
    <property type="evidence" value="ECO:0007669"/>
    <property type="project" value="TreeGrafter"/>
</dbReference>
<dbReference type="Proteomes" id="UP000267096">
    <property type="component" value="Unassembled WGS sequence"/>
</dbReference>
<dbReference type="WBParaSite" id="ASIM_0001658901-mRNA-1">
    <property type="protein sequence ID" value="ASIM_0001658901-mRNA-1"/>
    <property type="gene ID" value="ASIM_0001658901"/>
</dbReference>
<keyword evidence="4 5" id="KW-0472">Membrane</keyword>
<feature type="transmembrane region" description="Helical" evidence="5">
    <location>
        <begin position="67"/>
        <end position="90"/>
    </location>
</feature>
<evidence type="ECO:0000256" key="5">
    <source>
        <dbReference type="SAM" id="Phobius"/>
    </source>
</evidence>
<dbReference type="InterPro" id="IPR052263">
    <property type="entry name" value="GPI_Anchor_Biosynth"/>
</dbReference>
<feature type="domain" description="PIG-P" evidence="6">
    <location>
        <begin position="23"/>
        <end position="102"/>
    </location>
</feature>
<dbReference type="EMBL" id="UYRR01032725">
    <property type="protein sequence ID" value="VDK56608.1"/>
    <property type="molecule type" value="Genomic_DNA"/>
</dbReference>
<sequence length="103" mass="11503">MDGFVVEEPSLEPYATPNPHPARGIYGFALFVCSSIAFAFYLIWAIVPTPWLNALQITYVPAKYWAIAIPLLFPFGVFVYVTTIFAINLINFHGVFDSVEVIA</sequence>